<dbReference type="GO" id="GO:0009507">
    <property type="term" value="C:chloroplast"/>
    <property type="evidence" value="ECO:0007669"/>
    <property type="project" value="UniProtKB-SubCell"/>
</dbReference>
<dbReference type="HAMAP" id="MF_00619">
    <property type="entry name" value="Ribosomal_plastid_cS23"/>
    <property type="match status" value="1"/>
</dbReference>
<dbReference type="GO" id="GO:0006412">
    <property type="term" value="P:translation"/>
    <property type="evidence" value="ECO:0007669"/>
    <property type="project" value="UniProtKB-UniRule"/>
</dbReference>
<evidence type="ECO:0000256" key="8">
    <source>
        <dbReference type="HAMAP-Rule" id="MF_00619"/>
    </source>
</evidence>
<accession>A0A3G3LLW2</accession>
<geneLocation type="chloroplast" evidence="10"/>
<dbReference type="GO" id="GO:0003735">
    <property type="term" value="F:structural constituent of ribosome"/>
    <property type="evidence" value="ECO:0007669"/>
    <property type="project" value="InterPro"/>
</dbReference>
<feature type="chain" id="PRO_5018327269" description="Small ribosomal subunit protein cS23" evidence="9">
    <location>
        <begin position="17"/>
        <end position="102"/>
    </location>
</feature>
<organism evidence="10">
    <name type="scientific">Phacus pleuronectes</name>
    <dbReference type="NCBI Taxonomy" id="102908"/>
    <lineage>
        <taxon>Eukaryota</taxon>
        <taxon>Discoba</taxon>
        <taxon>Euglenozoa</taxon>
        <taxon>Euglenida</taxon>
        <taxon>Spirocuta</taxon>
        <taxon>Euglenophyceae</taxon>
        <taxon>Euglenales</taxon>
        <taxon>Phacaceae</taxon>
        <taxon>Phacus</taxon>
    </lineage>
</organism>
<evidence type="ECO:0000256" key="1">
    <source>
        <dbReference type="ARBA" id="ARBA00002396"/>
    </source>
</evidence>
<dbReference type="InterPro" id="IPR057257">
    <property type="entry name" value="Ribosomal_cS23"/>
</dbReference>
<dbReference type="PANTHER" id="PTHR35108">
    <property type="entry name" value="30S RIBOSOMAL PROTEIN 3, CHLOROPLASTIC"/>
    <property type="match status" value="1"/>
</dbReference>
<dbReference type="GO" id="GO:0005840">
    <property type="term" value="C:ribosome"/>
    <property type="evidence" value="ECO:0007669"/>
    <property type="project" value="UniProtKB-KW"/>
</dbReference>
<keyword evidence="10" id="KW-0934">Plastid</keyword>
<name>A0A3G3LLW2_9EUGL</name>
<evidence type="ECO:0000313" key="10">
    <source>
        <dbReference type="EMBL" id="AYQ93699.1"/>
    </source>
</evidence>
<dbReference type="Gene3D" id="3.30.390.140">
    <property type="match status" value="1"/>
</dbReference>
<comment type="subcellular location">
    <subcellularLocation>
        <location evidence="2 8">Plastid</location>
        <location evidence="2 8">Chloroplast</location>
    </subcellularLocation>
</comment>
<evidence type="ECO:0000256" key="7">
    <source>
        <dbReference type="ARBA" id="ARBA00023274"/>
    </source>
</evidence>
<protein>
    <recommendedName>
        <fullName evidence="8">Small ribosomal subunit protein cS23</fullName>
    </recommendedName>
</protein>
<reference evidence="10" key="1">
    <citation type="journal article" date="2018" name="Sci. Rep.">
        <title>Dynamic evolution of inverted repeats in Euglenophyta plastid genomes.</title>
        <authorList>
            <person name="Karnkowska A."/>
            <person name="Bennett M.S."/>
            <person name="Triemer R.E."/>
        </authorList>
    </citation>
    <scope>NUCLEOTIDE SEQUENCE</scope>
</reference>
<proteinExistence type="inferred from homology"/>
<sequence length="102" mass="12296">MSRFILKFLWLEKAIAVSLDQVVGFRNTPITQYFFWPRSDAWEEMKFDLEKRSWISQNDSILILNQITEVINFWQERNEVTRKTDLSVAKERFTNCLFVGRD</sequence>
<evidence type="ECO:0000256" key="6">
    <source>
        <dbReference type="ARBA" id="ARBA00022980"/>
    </source>
</evidence>
<comment type="similarity">
    <text evidence="3 8">Belongs to the chloroplast-specific ribosomal protein cS23 family.</text>
</comment>
<dbReference type="Pfam" id="PF04839">
    <property type="entry name" value="PSRP-3_Ycf65"/>
    <property type="match status" value="1"/>
</dbReference>
<evidence type="ECO:0000256" key="9">
    <source>
        <dbReference type="SAM" id="SignalP"/>
    </source>
</evidence>
<keyword evidence="9" id="KW-0732">Signal</keyword>
<dbReference type="GO" id="GO:1990904">
    <property type="term" value="C:ribonucleoprotein complex"/>
    <property type="evidence" value="ECO:0007669"/>
    <property type="project" value="UniProtKB-KW"/>
</dbReference>
<dbReference type="AlphaFoldDB" id="A0A3G3LLW2"/>
<evidence type="ECO:0000256" key="5">
    <source>
        <dbReference type="ARBA" id="ARBA00022528"/>
    </source>
</evidence>
<evidence type="ECO:0000256" key="2">
    <source>
        <dbReference type="ARBA" id="ARBA00004229"/>
    </source>
</evidence>
<feature type="signal peptide" evidence="9">
    <location>
        <begin position="1"/>
        <end position="16"/>
    </location>
</feature>
<comment type="function">
    <text evidence="1 8">Probably a ribosomal protein or a ribosome-associated protein.</text>
</comment>
<dbReference type="EMBL" id="MH898673">
    <property type="protein sequence ID" value="AYQ93699.1"/>
    <property type="molecule type" value="Genomic_DNA"/>
</dbReference>
<evidence type="ECO:0000256" key="4">
    <source>
        <dbReference type="ARBA" id="ARBA00011458"/>
    </source>
</evidence>
<dbReference type="InterPro" id="IPR006924">
    <property type="entry name" value="Ribosomal_cS23-like"/>
</dbReference>
<dbReference type="InterPro" id="IPR038447">
    <property type="entry name" value="PSRP-3/Ycf65_sf"/>
</dbReference>
<keyword evidence="7 8" id="KW-0687">Ribonucleoprotein</keyword>
<keyword evidence="5 10" id="KW-0150">Chloroplast</keyword>
<gene>
    <name evidence="8" type="primary">ycf65</name>
</gene>
<comment type="subunit">
    <text evidence="4 8">Part of the 30S ribosomal subunit.</text>
</comment>
<dbReference type="PANTHER" id="PTHR35108:SF1">
    <property type="entry name" value="OS04G0461100 PROTEIN"/>
    <property type="match status" value="1"/>
</dbReference>
<evidence type="ECO:0000256" key="3">
    <source>
        <dbReference type="ARBA" id="ARBA00008561"/>
    </source>
</evidence>
<keyword evidence="6 8" id="KW-0689">Ribosomal protein</keyword>